<comment type="caution">
    <text evidence="5">The sequence shown here is derived from an EMBL/GenBank/DDBJ whole genome shotgun (WGS) entry which is preliminary data.</text>
</comment>
<gene>
    <name evidence="5" type="ORF">BLW93_02765</name>
</gene>
<dbReference type="Pfam" id="PF07687">
    <property type="entry name" value="M20_dimer"/>
    <property type="match status" value="1"/>
</dbReference>
<dbReference type="PIRSF" id="PIRSF005962">
    <property type="entry name" value="Pept_M20D_amidohydro"/>
    <property type="match status" value="1"/>
</dbReference>
<dbReference type="Proteomes" id="UP000187408">
    <property type="component" value="Unassembled WGS sequence"/>
</dbReference>
<dbReference type="AlphaFoldDB" id="A0A1R1MM21"/>
<dbReference type="InterPro" id="IPR036264">
    <property type="entry name" value="Bact_exopeptidase_dim_dom"/>
</dbReference>
<feature type="binding site" evidence="3">
    <location>
        <position position="138"/>
    </location>
    <ligand>
        <name>Mn(2+)</name>
        <dbReference type="ChEBI" id="CHEBI:29035"/>
        <label>2</label>
    </ligand>
</feature>
<comment type="similarity">
    <text evidence="1">Belongs to the peptidase M20 family.</text>
</comment>
<dbReference type="InterPro" id="IPR011650">
    <property type="entry name" value="Peptidase_M20_dimer"/>
</dbReference>
<dbReference type="Gene3D" id="3.30.70.360">
    <property type="match status" value="1"/>
</dbReference>
<dbReference type="PANTHER" id="PTHR11014:SF63">
    <property type="entry name" value="METALLOPEPTIDASE, PUTATIVE (AFU_ORTHOLOGUE AFUA_6G09600)-RELATED"/>
    <property type="match status" value="1"/>
</dbReference>
<dbReference type="EMBL" id="MOEN01000007">
    <property type="protein sequence ID" value="OMH40855.1"/>
    <property type="molecule type" value="Genomic_DNA"/>
</dbReference>
<keyword evidence="6" id="KW-1185">Reference proteome</keyword>
<feature type="binding site" evidence="3">
    <location>
        <position position="102"/>
    </location>
    <ligand>
        <name>Mn(2+)</name>
        <dbReference type="ChEBI" id="CHEBI:29035"/>
        <label>2</label>
    </ligand>
</feature>
<feature type="binding site" evidence="3">
    <location>
        <position position="366"/>
    </location>
    <ligand>
        <name>Mn(2+)</name>
        <dbReference type="ChEBI" id="CHEBI:29035"/>
        <label>2</label>
    </ligand>
</feature>
<protein>
    <submittedName>
        <fullName evidence="5">Amidohydrolase</fullName>
    </submittedName>
</protein>
<evidence type="ECO:0000256" key="2">
    <source>
        <dbReference type="ARBA" id="ARBA00022801"/>
    </source>
</evidence>
<evidence type="ECO:0000256" key="1">
    <source>
        <dbReference type="ARBA" id="ARBA00006153"/>
    </source>
</evidence>
<dbReference type="GO" id="GO:0046872">
    <property type="term" value="F:metal ion binding"/>
    <property type="evidence" value="ECO:0007669"/>
    <property type="project" value="UniProtKB-KW"/>
</dbReference>
<sequence length="395" mass="43332">MDFLKDAREIKDFIVGLRRQIHQYPELSGREFKTSELVADTLKDIGVDELQEGFGETTAVVALIKGNSDRTVALRADMDALPIKEETGKPYASKIDGVMHACGHDAHTAMLLGAAKLLVKHKKKLKGNVKLIFQPCEERQDCRGAKRLVAAGVLRNPDVGAIFGIHVFPELETGKVATCPGAALASSDVFRIKIYGKGTHASKPHMGIDTVLIASQVVNTLHHIVSRRVDPLDPAVLTIGTIKGGEAENIIPDTVEMAGTIRTLNEDVRKKIPLWIEEALRGITSAYGGSYEFDYEEGTPPLINDKKVTEFAMNSLKELLGEGNVLYLEKPSMGGEDFAEYLKFVPGTYFRLGTGNREKGTTYPLHNPRFDIDEDALPVGTAVLSFLAFKWLSDK</sequence>
<evidence type="ECO:0000259" key="4">
    <source>
        <dbReference type="Pfam" id="PF07687"/>
    </source>
</evidence>
<dbReference type="Pfam" id="PF01546">
    <property type="entry name" value="Peptidase_M20"/>
    <property type="match status" value="1"/>
</dbReference>
<dbReference type="SUPFAM" id="SSF55031">
    <property type="entry name" value="Bacterial exopeptidase dimerisation domain"/>
    <property type="match status" value="1"/>
</dbReference>
<dbReference type="SUPFAM" id="SSF53187">
    <property type="entry name" value="Zn-dependent exopeptidases"/>
    <property type="match status" value="1"/>
</dbReference>
<dbReference type="FunFam" id="3.30.70.360:FF:000014">
    <property type="entry name" value="N-acyl-L-amino acid amidohydrolase"/>
    <property type="match status" value="1"/>
</dbReference>
<proteinExistence type="inferred from homology"/>
<accession>A0A1R1MM21</accession>
<dbReference type="STRING" id="1914305.BLW93_02765"/>
<feature type="binding site" evidence="3">
    <location>
        <position position="104"/>
    </location>
    <ligand>
        <name>Mn(2+)</name>
        <dbReference type="ChEBI" id="CHEBI:29035"/>
        <label>2</label>
    </ligand>
</feature>
<feature type="domain" description="Peptidase M20 dimerisation" evidence="4">
    <location>
        <begin position="190"/>
        <end position="281"/>
    </location>
</feature>
<dbReference type="InterPro" id="IPR017439">
    <property type="entry name" value="Amidohydrolase"/>
</dbReference>
<dbReference type="GO" id="GO:0016787">
    <property type="term" value="F:hydrolase activity"/>
    <property type="evidence" value="ECO:0007669"/>
    <property type="project" value="UniProtKB-KW"/>
</dbReference>
<keyword evidence="3" id="KW-0479">Metal-binding</keyword>
<evidence type="ECO:0000313" key="6">
    <source>
        <dbReference type="Proteomes" id="UP000187408"/>
    </source>
</evidence>
<name>A0A1R1MM21_9BACT</name>
<evidence type="ECO:0000256" key="3">
    <source>
        <dbReference type="PIRSR" id="PIRSR005962-1"/>
    </source>
</evidence>
<dbReference type="OrthoDB" id="9776731at2"/>
<feature type="binding site" evidence="3">
    <location>
        <position position="166"/>
    </location>
    <ligand>
        <name>Mn(2+)</name>
        <dbReference type="ChEBI" id="CHEBI:29035"/>
        <label>2</label>
    </ligand>
</feature>
<dbReference type="Gene3D" id="3.40.630.10">
    <property type="entry name" value="Zn peptidases"/>
    <property type="match status" value="1"/>
</dbReference>
<organism evidence="5 6">
    <name type="scientific">Desulfurobacterium indicum</name>
    <dbReference type="NCBI Taxonomy" id="1914305"/>
    <lineage>
        <taxon>Bacteria</taxon>
        <taxon>Pseudomonadati</taxon>
        <taxon>Aquificota</taxon>
        <taxon>Aquificia</taxon>
        <taxon>Desulfurobacteriales</taxon>
        <taxon>Desulfurobacteriaceae</taxon>
        <taxon>Desulfurobacterium</taxon>
    </lineage>
</organism>
<dbReference type="NCBIfam" id="TIGR01891">
    <property type="entry name" value="amidohydrolases"/>
    <property type="match status" value="1"/>
</dbReference>
<keyword evidence="3" id="KW-0464">Manganese</keyword>
<keyword evidence="2 5" id="KW-0378">Hydrolase</keyword>
<evidence type="ECO:0000313" key="5">
    <source>
        <dbReference type="EMBL" id="OMH40855.1"/>
    </source>
</evidence>
<reference evidence="5 6" key="1">
    <citation type="submission" date="2016-10" db="EMBL/GenBank/DDBJ databases">
        <title>Genome sequence of a sulfur-reducing bacterium Desulfurobacterium indicum K6013.</title>
        <authorList>
            <person name="Cao J."/>
            <person name="Shao Z."/>
            <person name="Alain K."/>
            <person name="Jebbar M."/>
        </authorList>
    </citation>
    <scope>NUCLEOTIDE SEQUENCE [LARGE SCALE GENOMIC DNA]</scope>
    <source>
        <strain evidence="5 6">K6013</strain>
    </source>
</reference>
<dbReference type="PANTHER" id="PTHR11014">
    <property type="entry name" value="PEPTIDASE M20 FAMILY MEMBER"/>
    <property type="match status" value="1"/>
</dbReference>
<dbReference type="InterPro" id="IPR002933">
    <property type="entry name" value="Peptidase_M20"/>
</dbReference>
<comment type="cofactor">
    <cofactor evidence="3">
        <name>Mn(2+)</name>
        <dbReference type="ChEBI" id="CHEBI:29035"/>
    </cofactor>
    <text evidence="3">The Mn(2+) ion enhances activity.</text>
</comment>